<name>Q0G364_9HYPH</name>
<dbReference type="EMBL" id="AATP01000002">
    <property type="protein sequence ID" value="EAU41967.1"/>
    <property type="molecule type" value="Genomic_DNA"/>
</dbReference>
<comment type="similarity">
    <text evidence="1">Belongs to the IucA/IucC family.</text>
</comment>
<protein>
    <submittedName>
        <fullName evidence="4">IucA/IucC</fullName>
    </submittedName>
</protein>
<keyword evidence="5" id="KW-1185">Reference proteome</keyword>
<dbReference type="Gene3D" id="1.10.510.40">
    <property type="match status" value="1"/>
</dbReference>
<comment type="caution">
    <text evidence="4">The sequence shown here is derived from an EMBL/GenBank/DDBJ whole genome shotgun (WGS) entry which is preliminary data.</text>
</comment>
<reference evidence="4 5" key="1">
    <citation type="journal article" date="2010" name="J. Bacteriol.">
        <title>Genome sequence of Fulvimarina pelagi HTCC2506T, a Mn(II)-oxidizing alphaproteobacterium possessing an aerobic anoxygenic photosynthetic gene cluster and Xanthorhodopsin.</title>
        <authorList>
            <person name="Kang I."/>
            <person name="Oh H.M."/>
            <person name="Lim S.I."/>
            <person name="Ferriera S."/>
            <person name="Giovannoni S.J."/>
            <person name="Cho J.C."/>
        </authorList>
    </citation>
    <scope>NUCLEOTIDE SEQUENCE [LARGE SCALE GENOMIC DNA]</scope>
    <source>
        <strain evidence="4 5">HTCC2506</strain>
    </source>
</reference>
<dbReference type="eggNOG" id="COG4264">
    <property type="taxonomic scope" value="Bacteria"/>
</dbReference>
<dbReference type="InterPro" id="IPR022770">
    <property type="entry name" value="IucA/IucC-like_C"/>
</dbReference>
<dbReference type="InterPro" id="IPR007310">
    <property type="entry name" value="Aerobactin_biosyn_IucA/IucC_N"/>
</dbReference>
<dbReference type="InterPro" id="IPR037455">
    <property type="entry name" value="LucA/IucC-like"/>
</dbReference>
<evidence type="ECO:0000256" key="1">
    <source>
        <dbReference type="ARBA" id="ARBA00007832"/>
    </source>
</evidence>
<evidence type="ECO:0000259" key="2">
    <source>
        <dbReference type="Pfam" id="PF04183"/>
    </source>
</evidence>
<evidence type="ECO:0000259" key="3">
    <source>
        <dbReference type="Pfam" id="PF06276"/>
    </source>
</evidence>
<dbReference type="Pfam" id="PF04183">
    <property type="entry name" value="IucA_IucC"/>
    <property type="match status" value="1"/>
</dbReference>
<dbReference type="STRING" id="217511.GCA_001463845_03385"/>
<feature type="domain" description="Aerobactin siderophore biosynthesis IucA/IucC-like C-terminal" evidence="3">
    <location>
        <begin position="420"/>
        <end position="580"/>
    </location>
</feature>
<dbReference type="AlphaFoldDB" id="Q0G364"/>
<evidence type="ECO:0000313" key="5">
    <source>
        <dbReference type="Proteomes" id="UP000004310"/>
    </source>
</evidence>
<dbReference type="PANTHER" id="PTHR34384:SF5">
    <property type="entry name" value="L-2,3-DIAMINOPROPANOATE--CITRATE LIGASE"/>
    <property type="match status" value="1"/>
</dbReference>
<dbReference type="GO" id="GO:0019290">
    <property type="term" value="P:siderophore biosynthetic process"/>
    <property type="evidence" value="ECO:0007669"/>
    <property type="project" value="InterPro"/>
</dbReference>
<gene>
    <name evidence="4" type="ORF">FP2506_16079</name>
</gene>
<proteinExistence type="inferred from homology"/>
<evidence type="ECO:0000313" key="4">
    <source>
        <dbReference type="EMBL" id="EAU41967.1"/>
    </source>
</evidence>
<dbReference type="GO" id="GO:0016881">
    <property type="term" value="F:acid-amino acid ligase activity"/>
    <property type="evidence" value="ECO:0007669"/>
    <property type="project" value="UniProtKB-ARBA"/>
</dbReference>
<accession>Q0G364</accession>
<dbReference type="HOGENOM" id="CLU_018283_0_0_5"/>
<dbReference type="Proteomes" id="UP000004310">
    <property type="component" value="Unassembled WGS sequence"/>
</dbReference>
<dbReference type="Pfam" id="PF06276">
    <property type="entry name" value="FhuF"/>
    <property type="match status" value="1"/>
</dbReference>
<sequence length="608" mass="65614">MVGPIPSKAEASGARSGSLEATDWAEAEQIAFRAFANCYSREIDGGRIVRGNPTGVSAIEWQLPSVGRIVRAGIAYRSLCGAHRFSDVQGVAEDGLGFRPIDRLTAIQWMITEAGRRTDGGAVDTLKSAELFMQVIASTRAVALNIARLTTPAVAHPSVPSFVETEQSVLGGHWLHPTPKSMDGIAGWQREVYGPETGRSFRLAAFAVRQDLVRESAAYGPLPSALAVAIAGETFARERLRDDEALLLMHPLQAQHLLLTPAVEAMGEDGLLRPLGESGPCFYATSSMRTVYAPHASHMLKFSLPVQITNSVRRNRIEEMKAGAAMAAWLSLTGRAGPREPLTILPDPAWITVTMPGFSESGFETIYRQTIGPDSHGDYPTMIAALVACAPRGGDSLLKRWIARLAGGAGHAELARTAAAWFEAYLAASLDPVVFFFDRTGIALEAHQQNALLKSHRGWPSGLLYRDNQGFYLSRERRGEITADFPEAIGIDGLFFDEAEIVGRMSYYLLVNQVFAVVACLGEDGLMAEEQGLARLRARLEGLHSQTKSSGRHFCELVLDAPELVLKANLGLRLAAIDELATGHGAGVYTRIANPVAHIGIPNARLAS</sequence>
<organism evidence="4 5">
    <name type="scientific">Fulvimarina pelagi HTCC2506</name>
    <dbReference type="NCBI Taxonomy" id="314231"/>
    <lineage>
        <taxon>Bacteria</taxon>
        <taxon>Pseudomonadati</taxon>
        <taxon>Pseudomonadota</taxon>
        <taxon>Alphaproteobacteria</taxon>
        <taxon>Hyphomicrobiales</taxon>
        <taxon>Aurantimonadaceae</taxon>
        <taxon>Fulvimarina</taxon>
    </lineage>
</organism>
<dbReference type="PANTHER" id="PTHR34384">
    <property type="entry name" value="L-2,3-DIAMINOPROPANOATE--CITRATE LIGASE"/>
    <property type="match status" value="1"/>
</dbReference>
<feature type="domain" description="Aerobactin siderophore biosynthesis IucA/IucC N-terminal" evidence="2">
    <location>
        <begin position="161"/>
        <end position="388"/>
    </location>
</feature>